<dbReference type="RefSeq" id="XP_024780753.1">
    <property type="nucleotide sequence ID" value="XM_024920699.1"/>
</dbReference>
<accession>A0A2T4AVI1</accession>
<dbReference type="GeneID" id="36629268"/>
<feature type="compositionally biased region" description="Basic and acidic residues" evidence="1">
    <location>
        <begin position="212"/>
        <end position="224"/>
    </location>
</feature>
<protein>
    <submittedName>
        <fullName evidence="2">Uncharacterized protein</fullName>
    </submittedName>
</protein>
<feature type="region of interest" description="Disordered" evidence="1">
    <location>
        <begin position="192"/>
        <end position="232"/>
    </location>
</feature>
<organism evidence="2 3">
    <name type="scientific">Trichoderma harzianum CBS 226.95</name>
    <dbReference type="NCBI Taxonomy" id="983964"/>
    <lineage>
        <taxon>Eukaryota</taxon>
        <taxon>Fungi</taxon>
        <taxon>Dikarya</taxon>
        <taxon>Ascomycota</taxon>
        <taxon>Pezizomycotina</taxon>
        <taxon>Sordariomycetes</taxon>
        <taxon>Hypocreomycetidae</taxon>
        <taxon>Hypocreales</taxon>
        <taxon>Hypocreaceae</taxon>
        <taxon>Trichoderma</taxon>
    </lineage>
</organism>
<feature type="compositionally biased region" description="Acidic residues" evidence="1">
    <location>
        <begin position="201"/>
        <end position="211"/>
    </location>
</feature>
<proteinExistence type="predicted"/>
<reference evidence="2 3" key="1">
    <citation type="submission" date="2016-07" db="EMBL/GenBank/DDBJ databases">
        <title>Multiple horizontal gene transfer events from other fungi enriched the ability of initially mycotrophic Trichoderma (Ascomycota) to feed on dead plant biomass.</title>
        <authorList>
            <consortium name="DOE Joint Genome Institute"/>
            <person name="Aerts A."/>
            <person name="Atanasova L."/>
            <person name="Chenthamara K."/>
            <person name="Zhang J."/>
            <person name="Grujic M."/>
            <person name="Henrissat B."/>
            <person name="Kuo A."/>
            <person name="Salamov A."/>
            <person name="Lipzen A."/>
            <person name="Labutti K."/>
            <person name="Barry K."/>
            <person name="Miao Y."/>
            <person name="Rahimi M.J."/>
            <person name="Shen Q."/>
            <person name="Grigoriev I.V."/>
            <person name="Kubicek C.P."/>
            <person name="Druzhinina I.S."/>
        </authorList>
    </citation>
    <scope>NUCLEOTIDE SEQUENCE [LARGE SCALE GENOMIC DNA]</scope>
    <source>
        <strain evidence="2 3">CBS 226.95</strain>
    </source>
</reference>
<evidence type="ECO:0000313" key="3">
    <source>
        <dbReference type="Proteomes" id="UP000241690"/>
    </source>
</evidence>
<name>A0A2T4AVI1_TRIHA</name>
<sequence length="232" mass="26113">MDAMLDTGSALKDEQRGQPAPDSKQLHGEVQPPQRIRTKLARPRLFGCEHKREKRIWISKGRRTSPLVAALVWHVTLSPVPDGGRFGRVSVEVRDLICRDACLHAHHLTAQRWAIMRQSLAGATLPTDWILTCHGGTPAPLWRGKRLLSPSDAILCPVRGRPSEGRILGLWWFCLVPARLQASTAFGSPSLRERSEWEMTACDEDEEEEQQEESREKRGVDKQANKHSTVHA</sequence>
<evidence type="ECO:0000256" key="1">
    <source>
        <dbReference type="SAM" id="MobiDB-lite"/>
    </source>
</evidence>
<feature type="region of interest" description="Disordered" evidence="1">
    <location>
        <begin position="1"/>
        <end position="33"/>
    </location>
</feature>
<dbReference type="EMBL" id="KZ679675">
    <property type="protein sequence ID" value="PTB61076.1"/>
    <property type="molecule type" value="Genomic_DNA"/>
</dbReference>
<dbReference type="Proteomes" id="UP000241690">
    <property type="component" value="Unassembled WGS sequence"/>
</dbReference>
<evidence type="ECO:0000313" key="2">
    <source>
        <dbReference type="EMBL" id="PTB61076.1"/>
    </source>
</evidence>
<dbReference type="AlphaFoldDB" id="A0A2T4AVI1"/>
<keyword evidence="3" id="KW-1185">Reference proteome</keyword>
<gene>
    <name evidence="2" type="ORF">M431DRAFT_527052</name>
</gene>